<keyword evidence="1" id="KW-1003">Cell membrane</keyword>
<evidence type="ECO:0000256" key="3">
    <source>
        <dbReference type="ARBA" id="ARBA00022989"/>
    </source>
</evidence>
<dbReference type="AlphaFoldDB" id="A0A1G6RR95"/>
<evidence type="ECO:0000256" key="2">
    <source>
        <dbReference type="ARBA" id="ARBA00022692"/>
    </source>
</evidence>
<sequence>MLFASKLNKFRTVALVLIFAGMGIMYLGFLWPQAMMFFFILGLLGVGSSVAIYFWVGVLSTQAVQVECPQCGRITKILGRMDQCMFCKANLTLDPDYATGQAAKKEQ</sequence>
<dbReference type="NCBIfam" id="NF002796">
    <property type="entry name" value="PRK02935.1"/>
    <property type="match status" value="1"/>
</dbReference>
<evidence type="ECO:0000313" key="7">
    <source>
        <dbReference type="Proteomes" id="UP000199387"/>
    </source>
</evidence>
<feature type="transmembrane region" description="Helical" evidence="5">
    <location>
        <begin position="12"/>
        <end position="31"/>
    </location>
</feature>
<name>A0A1G6RR95_9BACL</name>
<feature type="transmembrane region" description="Helical" evidence="5">
    <location>
        <begin position="37"/>
        <end position="56"/>
    </location>
</feature>
<dbReference type="Proteomes" id="UP000199387">
    <property type="component" value="Unassembled WGS sequence"/>
</dbReference>
<keyword evidence="4 5" id="KW-0472">Membrane</keyword>
<gene>
    <name evidence="6" type="ORF">SAMN04488112_13025</name>
</gene>
<accession>A0A1G6RR95</accession>
<proteinExistence type="predicted"/>
<protein>
    <submittedName>
        <fullName evidence="6">Zinc-ribbon containing domain-containing protein</fullName>
    </submittedName>
</protein>
<dbReference type="RefSeq" id="WP_091573122.1">
    <property type="nucleotide sequence ID" value="NZ_FMZA01000030.1"/>
</dbReference>
<organism evidence="6 7">
    <name type="scientific">Melghirimyces thermohalophilus</name>
    <dbReference type="NCBI Taxonomy" id="1236220"/>
    <lineage>
        <taxon>Bacteria</taxon>
        <taxon>Bacillati</taxon>
        <taxon>Bacillota</taxon>
        <taxon>Bacilli</taxon>
        <taxon>Bacillales</taxon>
        <taxon>Thermoactinomycetaceae</taxon>
        <taxon>Melghirimyces</taxon>
    </lineage>
</organism>
<reference evidence="6 7" key="1">
    <citation type="submission" date="2016-10" db="EMBL/GenBank/DDBJ databases">
        <authorList>
            <person name="de Groot N.N."/>
        </authorList>
    </citation>
    <scope>NUCLEOTIDE SEQUENCE [LARGE SCALE GENOMIC DNA]</scope>
    <source>
        <strain evidence="6 7">DSM 45514</strain>
    </source>
</reference>
<evidence type="ECO:0000256" key="1">
    <source>
        <dbReference type="ARBA" id="ARBA00022475"/>
    </source>
</evidence>
<evidence type="ECO:0000256" key="5">
    <source>
        <dbReference type="SAM" id="Phobius"/>
    </source>
</evidence>
<dbReference type="STRING" id="1236220.SAMN04488112_13025"/>
<dbReference type="Pfam" id="PF11023">
    <property type="entry name" value="DUF2614"/>
    <property type="match status" value="1"/>
</dbReference>
<evidence type="ECO:0000256" key="4">
    <source>
        <dbReference type="ARBA" id="ARBA00023136"/>
    </source>
</evidence>
<dbReference type="InterPro" id="IPR020912">
    <property type="entry name" value="UPF0295"/>
</dbReference>
<dbReference type="EMBL" id="FMZA01000030">
    <property type="protein sequence ID" value="SDD07182.1"/>
    <property type="molecule type" value="Genomic_DNA"/>
</dbReference>
<keyword evidence="3 5" id="KW-1133">Transmembrane helix</keyword>
<dbReference type="OrthoDB" id="1653848at2"/>
<keyword evidence="7" id="KW-1185">Reference proteome</keyword>
<evidence type="ECO:0000313" key="6">
    <source>
        <dbReference type="EMBL" id="SDD07182.1"/>
    </source>
</evidence>
<keyword evidence="2 5" id="KW-0812">Transmembrane</keyword>